<reference evidence="2 3" key="1">
    <citation type="submission" date="2018-11" db="EMBL/GenBank/DDBJ databases">
        <title>Genomic Encyclopedia of Type Strains, Phase IV (KMG-IV): sequencing the most valuable type-strain genomes for metagenomic binning, comparative biology and taxonomic classification.</title>
        <authorList>
            <person name="Goeker M."/>
        </authorList>
    </citation>
    <scope>NUCLEOTIDE SEQUENCE [LARGE SCALE GENOMIC DNA]</scope>
    <source>
        <strain evidence="2 3">DSM 104731</strain>
    </source>
</reference>
<evidence type="ECO:0000256" key="1">
    <source>
        <dbReference type="SAM" id="Phobius"/>
    </source>
</evidence>
<keyword evidence="1" id="KW-0472">Membrane</keyword>
<dbReference type="EMBL" id="RKQK01000001">
    <property type="protein sequence ID" value="RPE72184.1"/>
    <property type="molecule type" value="Genomic_DNA"/>
</dbReference>
<gene>
    <name evidence="2" type="ORF">EDD53_1332</name>
</gene>
<proteinExistence type="predicted"/>
<feature type="transmembrane region" description="Helical" evidence="1">
    <location>
        <begin position="78"/>
        <end position="97"/>
    </location>
</feature>
<accession>A0A3N4VGW7</accession>
<feature type="transmembrane region" description="Helical" evidence="1">
    <location>
        <begin position="26"/>
        <end position="46"/>
    </location>
</feature>
<dbReference type="Pfam" id="PF19728">
    <property type="entry name" value="DUF6220"/>
    <property type="match status" value="1"/>
</dbReference>
<evidence type="ECO:0008006" key="4">
    <source>
        <dbReference type="Google" id="ProtNLM"/>
    </source>
</evidence>
<dbReference type="RefSeq" id="WP_123792324.1">
    <property type="nucleotide sequence ID" value="NZ_RKQK01000001.1"/>
</dbReference>
<evidence type="ECO:0000313" key="3">
    <source>
        <dbReference type="Proteomes" id="UP000269689"/>
    </source>
</evidence>
<feature type="transmembrane region" description="Helical" evidence="1">
    <location>
        <begin position="103"/>
        <end position="122"/>
    </location>
</feature>
<keyword evidence="3" id="KW-1185">Reference proteome</keyword>
<dbReference type="AlphaFoldDB" id="A0A3N4VGW7"/>
<dbReference type="InterPro" id="IPR046192">
    <property type="entry name" value="DUF6220"/>
</dbReference>
<comment type="caution">
    <text evidence="2">The sequence shown here is derived from an EMBL/GenBank/DDBJ whole genome shotgun (WGS) entry which is preliminary data.</text>
</comment>
<sequence>MVADTHDTFVALDQGTPALFVWSARLLPVALAGQFFLAGQSLFVGLPWSLHGMLGGLAAVPILILATMACAIGYPRGFAWWAFGGLALYGVQIALATGSATMLALHPFNASLLLTAALVLLAKVERRRALHT</sequence>
<keyword evidence="1" id="KW-0812">Transmembrane</keyword>
<name>A0A3N4VGW7_9RHOB</name>
<evidence type="ECO:0000313" key="2">
    <source>
        <dbReference type="EMBL" id="RPE72184.1"/>
    </source>
</evidence>
<feature type="transmembrane region" description="Helical" evidence="1">
    <location>
        <begin position="52"/>
        <end position="71"/>
    </location>
</feature>
<keyword evidence="1" id="KW-1133">Transmembrane helix</keyword>
<organism evidence="2 3">
    <name type="scientific">Pacificibacter maritimus</name>
    <dbReference type="NCBI Taxonomy" id="762213"/>
    <lineage>
        <taxon>Bacteria</taxon>
        <taxon>Pseudomonadati</taxon>
        <taxon>Pseudomonadota</taxon>
        <taxon>Alphaproteobacteria</taxon>
        <taxon>Rhodobacterales</taxon>
        <taxon>Roseobacteraceae</taxon>
        <taxon>Pacificibacter</taxon>
    </lineage>
</organism>
<dbReference type="Proteomes" id="UP000269689">
    <property type="component" value="Unassembled WGS sequence"/>
</dbReference>
<protein>
    <recommendedName>
        <fullName evidence="4">DoxX-like protein</fullName>
    </recommendedName>
</protein>
<dbReference type="OrthoDB" id="8420414at2"/>